<proteinExistence type="predicted"/>
<reference evidence="2 3" key="1">
    <citation type="submission" date="2016-10" db="EMBL/GenBank/DDBJ databases">
        <authorList>
            <person name="de Groot N.N."/>
        </authorList>
    </citation>
    <scope>NUCLEOTIDE SEQUENCE [LARGE SCALE GENOMIC DNA]</scope>
    <source>
        <strain evidence="2 3">CGMCC 1.11156</strain>
    </source>
</reference>
<accession>A0A1I3R574</accession>
<feature type="region of interest" description="Disordered" evidence="1">
    <location>
        <begin position="164"/>
        <end position="187"/>
    </location>
</feature>
<organism evidence="2 3">
    <name type="scientific">Nocardioides psychrotolerans</name>
    <dbReference type="NCBI Taxonomy" id="1005945"/>
    <lineage>
        <taxon>Bacteria</taxon>
        <taxon>Bacillati</taxon>
        <taxon>Actinomycetota</taxon>
        <taxon>Actinomycetes</taxon>
        <taxon>Propionibacteriales</taxon>
        <taxon>Nocardioidaceae</taxon>
        <taxon>Nocardioides</taxon>
    </lineage>
</organism>
<dbReference type="Proteomes" id="UP000198649">
    <property type="component" value="Unassembled WGS sequence"/>
</dbReference>
<evidence type="ECO:0000313" key="2">
    <source>
        <dbReference type="EMBL" id="SFJ40591.1"/>
    </source>
</evidence>
<protein>
    <recommendedName>
        <fullName evidence="4">Esterase-like activity of phytase</fullName>
    </recommendedName>
</protein>
<gene>
    <name evidence="2" type="ORF">SAMN05216561_12924</name>
</gene>
<dbReference type="InterPro" id="IPR015943">
    <property type="entry name" value="WD40/YVTN_repeat-like_dom_sf"/>
</dbReference>
<dbReference type="EMBL" id="FOQG01000029">
    <property type="protein sequence ID" value="SFJ40591.1"/>
    <property type="molecule type" value="Genomic_DNA"/>
</dbReference>
<name>A0A1I3R574_9ACTN</name>
<evidence type="ECO:0000256" key="1">
    <source>
        <dbReference type="SAM" id="MobiDB-lite"/>
    </source>
</evidence>
<dbReference type="RefSeq" id="WP_218031373.1">
    <property type="nucleotide sequence ID" value="NZ_BKAF01000041.1"/>
</dbReference>
<feature type="compositionally biased region" description="Low complexity" evidence="1">
    <location>
        <begin position="164"/>
        <end position="177"/>
    </location>
</feature>
<evidence type="ECO:0000313" key="3">
    <source>
        <dbReference type="Proteomes" id="UP000198649"/>
    </source>
</evidence>
<dbReference type="STRING" id="1005945.SAMN05216561_12924"/>
<dbReference type="AlphaFoldDB" id="A0A1I3R574"/>
<evidence type="ECO:0008006" key="4">
    <source>
        <dbReference type="Google" id="ProtNLM"/>
    </source>
</evidence>
<dbReference type="SUPFAM" id="SSF63829">
    <property type="entry name" value="Calcium-dependent phosphotriesterase"/>
    <property type="match status" value="1"/>
</dbReference>
<sequence>MELPDGFQPEGIAIGKKATDYFGSRLDGDIYAADLRTGAGKVVSQGPGTPSVGLKVDKRERLFVSGGTAGDARVADARTSEVLASYQLAEGTAFINEVVLTRDTVGFTDSENAQLFALSLGPKGELPAPEDAVTIPLVGDWVQNEGLNANGTPRLLTAAACSWSTPRPASSSASTGSRARRRRSTSAAPCSPTVMACCYRAARSTPCRTG</sequence>
<keyword evidence="3" id="KW-1185">Reference proteome</keyword>
<dbReference type="Gene3D" id="2.130.10.10">
    <property type="entry name" value="YVTN repeat-like/Quinoprotein amine dehydrogenase"/>
    <property type="match status" value="1"/>
</dbReference>